<reference evidence="2 3" key="1">
    <citation type="submission" date="2019-05" db="EMBL/GenBank/DDBJ databases">
        <title>Another draft genome of Portunus trituberculatus and its Hox gene families provides insights of decapod evolution.</title>
        <authorList>
            <person name="Jeong J.-H."/>
            <person name="Song I."/>
            <person name="Kim S."/>
            <person name="Choi T."/>
            <person name="Kim D."/>
            <person name="Ryu S."/>
            <person name="Kim W."/>
        </authorList>
    </citation>
    <scope>NUCLEOTIDE SEQUENCE [LARGE SCALE GENOMIC DNA]</scope>
    <source>
        <tissue evidence="2">Muscle</tissue>
    </source>
</reference>
<feature type="compositionally biased region" description="Basic and acidic residues" evidence="1">
    <location>
        <begin position="49"/>
        <end position="59"/>
    </location>
</feature>
<evidence type="ECO:0000313" key="2">
    <source>
        <dbReference type="EMBL" id="MPD03552.1"/>
    </source>
</evidence>
<comment type="caution">
    <text evidence="2">The sequence shown here is derived from an EMBL/GenBank/DDBJ whole genome shotgun (WGS) entry which is preliminary data.</text>
</comment>
<protein>
    <submittedName>
        <fullName evidence="2">Uncharacterized protein</fullName>
    </submittedName>
</protein>
<keyword evidence="3" id="KW-1185">Reference proteome</keyword>
<organism evidence="2 3">
    <name type="scientific">Portunus trituberculatus</name>
    <name type="common">Swimming crab</name>
    <name type="synonym">Neptunus trituberculatus</name>
    <dbReference type="NCBI Taxonomy" id="210409"/>
    <lineage>
        <taxon>Eukaryota</taxon>
        <taxon>Metazoa</taxon>
        <taxon>Ecdysozoa</taxon>
        <taxon>Arthropoda</taxon>
        <taxon>Crustacea</taxon>
        <taxon>Multicrustacea</taxon>
        <taxon>Malacostraca</taxon>
        <taxon>Eumalacostraca</taxon>
        <taxon>Eucarida</taxon>
        <taxon>Decapoda</taxon>
        <taxon>Pleocyemata</taxon>
        <taxon>Brachyura</taxon>
        <taxon>Eubrachyura</taxon>
        <taxon>Portunoidea</taxon>
        <taxon>Portunidae</taxon>
        <taxon>Portuninae</taxon>
        <taxon>Portunus</taxon>
    </lineage>
</organism>
<evidence type="ECO:0000313" key="3">
    <source>
        <dbReference type="Proteomes" id="UP000324222"/>
    </source>
</evidence>
<name>A0A5B7JZP4_PORTR</name>
<accession>A0A5B7JZP4</accession>
<sequence>MWEKLQRELILGVFEIFIGEVVVGRGRGREKREGREKKEEEEIDGYGNKGDHAERGRET</sequence>
<dbReference type="Proteomes" id="UP000324222">
    <property type="component" value="Unassembled WGS sequence"/>
</dbReference>
<dbReference type="EMBL" id="VSRR010136624">
    <property type="protein sequence ID" value="MPD03552.1"/>
    <property type="molecule type" value="Genomic_DNA"/>
</dbReference>
<gene>
    <name evidence="2" type="ORF">E2C01_099193</name>
</gene>
<evidence type="ECO:0000256" key="1">
    <source>
        <dbReference type="SAM" id="MobiDB-lite"/>
    </source>
</evidence>
<proteinExistence type="predicted"/>
<feature type="region of interest" description="Disordered" evidence="1">
    <location>
        <begin position="25"/>
        <end position="59"/>
    </location>
</feature>
<dbReference type="AlphaFoldDB" id="A0A5B7JZP4"/>
<feature type="compositionally biased region" description="Basic and acidic residues" evidence="1">
    <location>
        <begin position="30"/>
        <end position="40"/>
    </location>
</feature>